<name>A0ABR9MJZ2_9ACTN</name>
<dbReference type="RefSeq" id="WP_192792639.1">
    <property type="nucleotide sequence ID" value="NZ_JADBEK010000001.1"/>
</dbReference>
<evidence type="ECO:0008006" key="3">
    <source>
        <dbReference type="Google" id="ProtNLM"/>
    </source>
</evidence>
<reference evidence="1 2" key="1">
    <citation type="submission" date="2020-10" db="EMBL/GenBank/DDBJ databases">
        <title>Sequencing the genomes of 1000 actinobacteria strains.</title>
        <authorList>
            <person name="Klenk H.-P."/>
        </authorList>
    </citation>
    <scope>NUCLEOTIDE SEQUENCE [LARGE SCALE GENOMIC DNA]</scope>
    <source>
        <strain evidence="1 2">DSM 43173</strain>
    </source>
</reference>
<dbReference type="EMBL" id="JADBEK010000001">
    <property type="protein sequence ID" value="MBE1593259.1"/>
    <property type="molecule type" value="Genomic_DNA"/>
</dbReference>
<dbReference type="Proteomes" id="UP000633509">
    <property type="component" value="Unassembled WGS sequence"/>
</dbReference>
<evidence type="ECO:0000313" key="2">
    <source>
        <dbReference type="Proteomes" id="UP000633509"/>
    </source>
</evidence>
<comment type="caution">
    <text evidence="1">The sequence shown here is derived from an EMBL/GenBank/DDBJ whole genome shotgun (WGS) entry which is preliminary data.</text>
</comment>
<protein>
    <recommendedName>
        <fullName evidence="3">YtkA-like domain-containing protein</fullName>
    </recommendedName>
</protein>
<gene>
    <name evidence="1" type="ORF">H4W80_011517</name>
</gene>
<sequence length="130" mass="13816">MSRRRGYVVLPLLLIAAGVAWLVLGGPAPGPAELHGRGTRHAVTVRLEPRPGLLEARVEIHPAAPAEVSVFAVMPHMGHTTPEIAARGDGPGRYVARGELFTMTGVWEIGVRVRDTSGTEVIKVTTLVGE</sequence>
<evidence type="ECO:0000313" key="1">
    <source>
        <dbReference type="EMBL" id="MBE1593259.1"/>
    </source>
</evidence>
<proteinExistence type="predicted"/>
<accession>A0ABR9MJZ2</accession>
<keyword evidence="2" id="KW-1185">Reference proteome</keyword>
<organism evidence="1 2">
    <name type="scientific">Nonomuraea angiospora</name>
    <dbReference type="NCBI Taxonomy" id="46172"/>
    <lineage>
        <taxon>Bacteria</taxon>
        <taxon>Bacillati</taxon>
        <taxon>Actinomycetota</taxon>
        <taxon>Actinomycetes</taxon>
        <taxon>Streptosporangiales</taxon>
        <taxon>Streptosporangiaceae</taxon>
        <taxon>Nonomuraea</taxon>
    </lineage>
</organism>